<evidence type="ECO:0000256" key="1">
    <source>
        <dbReference type="ARBA" id="ARBA00004141"/>
    </source>
</evidence>
<proteinExistence type="predicted"/>
<dbReference type="HOGENOM" id="CLU_030486_0_0_6"/>
<evidence type="ECO:0000313" key="7">
    <source>
        <dbReference type="EMBL" id="AJE23526.1"/>
    </source>
</evidence>
<dbReference type="InterPro" id="IPR014150">
    <property type="entry name" value="Conjugal_tfr_TrbL"/>
</dbReference>
<name>A0A0C4WS26_9GAMM</name>
<feature type="transmembrane region" description="Helical" evidence="6">
    <location>
        <begin position="184"/>
        <end position="204"/>
    </location>
</feature>
<dbReference type="Proteomes" id="UP000068210">
    <property type="component" value="Plasmid pAcX50c"/>
</dbReference>
<keyword evidence="3 6" id="KW-1133">Transmembrane helix</keyword>
<evidence type="ECO:0000256" key="3">
    <source>
        <dbReference type="ARBA" id="ARBA00022989"/>
    </source>
</evidence>
<feature type="transmembrane region" description="Helical" evidence="6">
    <location>
        <begin position="257"/>
        <end position="274"/>
    </location>
</feature>
<dbReference type="GO" id="GO:0030255">
    <property type="term" value="P:protein secretion by the type IV secretion system"/>
    <property type="evidence" value="ECO:0007669"/>
    <property type="project" value="InterPro"/>
</dbReference>
<keyword evidence="4 6" id="KW-0472">Membrane</keyword>
<dbReference type="KEGG" id="acx:Achr_c450"/>
<keyword evidence="7" id="KW-0614">Plasmid</keyword>
<evidence type="ECO:0000256" key="4">
    <source>
        <dbReference type="ARBA" id="ARBA00023136"/>
    </source>
</evidence>
<feature type="region of interest" description="Disordered" evidence="5">
    <location>
        <begin position="387"/>
        <end position="415"/>
    </location>
</feature>
<feature type="transmembrane region" description="Helical" evidence="6">
    <location>
        <begin position="156"/>
        <end position="179"/>
    </location>
</feature>
<feature type="transmembrane region" description="Helical" evidence="6">
    <location>
        <begin position="216"/>
        <end position="236"/>
    </location>
</feature>
<sequence>MRMSAVMKNATLPLFVGLAFFTFTVDVHAAIDNAGLLDTVLERYSAAAGTWATFIKDAASRLFWLLVVISMVWTFGMMALRKADIAEFFAEFIRFTIFTGFFWWLLTNGPAFADAIMRSLRQLAGEATGLGGTLSPSGIVDIGFEIFGKVLDQSSVWAPVDSACGIILAGIILVILALIGVNMLLLLISGWILAYAGVFFLGFGGSRWTSDMAVNYYKTVLGVAAQLMSMVLLVGIGKTFLDDYYNAMSEGIKLKEMGVMLIVAVILLVLTNKIPQLISGIITGASVGGAGIGNFGAGAAVGTTGMVVAAAATGGAALASGAANISGGAQALMAAFNSAQNNVAASTDITSKVAGAFSSDNSATGGSSPLASAMGLGSTGSITSFGTPSFESTAGGNASESGSQQADKGSSKLGTAGRIAADMSANLAGGIGRMAKDKALDMVIQRRPA</sequence>
<feature type="transmembrane region" description="Helical" evidence="6">
    <location>
        <begin position="92"/>
        <end position="113"/>
    </location>
</feature>
<evidence type="ECO:0000256" key="5">
    <source>
        <dbReference type="SAM" id="MobiDB-lite"/>
    </source>
</evidence>
<organism evidence="7 8">
    <name type="scientific">Azotobacter chroococcum NCIMB 8003</name>
    <dbReference type="NCBI Taxonomy" id="1328314"/>
    <lineage>
        <taxon>Bacteria</taxon>
        <taxon>Pseudomonadati</taxon>
        <taxon>Pseudomonadota</taxon>
        <taxon>Gammaproteobacteria</taxon>
        <taxon>Pseudomonadales</taxon>
        <taxon>Pseudomonadaceae</taxon>
        <taxon>Azotobacter</taxon>
    </lineage>
</organism>
<evidence type="ECO:0000256" key="2">
    <source>
        <dbReference type="ARBA" id="ARBA00022692"/>
    </source>
</evidence>
<dbReference type="AlphaFoldDB" id="A0A0C4WS26"/>
<evidence type="ECO:0000256" key="6">
    <source>
        <dbReference type="SAM" id="Phobius"/>
    </source>
</evidence>
<accession>A0A0C4WS26</accession>
<dbReference type="GO" id="GO:0016020">
    <property type="term" value="C:membrane"/>
    <property type="evidence" value="ECO:0007669"/>
    <property type="project" value="UniProtKB-SubCell"/>
</dbReference>
<gene>
    <name evidence="7" type="primary">trbL</name>
    <name evidence="7" type="ORF">Achr_c450</name>
</gene>
<keyword evidence="2 6" id="KW-0812">Transmembrane</keyword>
<dbReference type="EMBL" id="CP010418">
    <property type="protein sequence ID" value="AJE23526.1"/>
    <property type="molecule type" value="Genomic_DNA"/>
</dbReference>
<feature type="compositionally biased region" description="Polar residues" evidence="5">
    <location>
        <begin position="387"/>
        <end position="408"/>
    </location>
</feature>
<dbReference type="InterPro" id="IPR007688">
    <property type="entry name" value="Conjugal_tfr_TrbL/VirB6"/>
</dbReference>
<keyword evidence="8" id="KW-1185">Reference proteome</keyword>
<geneLocation type="plasmid" evidence="7 8">
    <name>pAcX50c</name>
</geneLocation>
<protein>
    <submittedName>
        <fullName evidence="7">Mating pair formation protein TrbL</fullName>
    </submittedName>
</protein>
<reference evidence="7 8" key="1">
    <citation type="journal article" date="2015" name="PLoS ONE">
        <title>Azotobacter Genomes: The Genome of Azotobacter chroococcum NCIMB 8003 (ATCC 4412).</title>
        <authorList>
            <person name="Robson R.L."/>
            <person name="Jones R."/>
            <person name="Robson R.M."/>
            <person name="Schwartz A."/>
            <person name="Richardson T.H."/>
        </authorList>
    </citation>
    <scope>NUCLEOTIDE SEQUENCE [LARGE SCALE GENOMIC DNA]</scope>
    <source>
        <strain evidence="7 8">NCIMB 8003</strain>
        <plasmid evidence="8">Plasmid pAcX50c</plasmid>
    </source>
</reference>
<dbReference type="Pfam" id="PF04610">
    <property type="entry name" value="TrbL"/>
    <property type="match status" value="1"/>
</dbReference>
<comment type="subcellular location">
    <subcellularLocation>
        <location evidence="1">Membrane</location>
        <topology evidence="1">Multi-pass membrane protein</topology>
    </subcellularLocation>
</comment>
<dbReference type="NCBIfam" id="TIGR02783">
    <property type="entry name" value="TrbL_P"/>
    <property type="match status" value="1"/>
</dbReference>
<feature type="transmembrane region" description="Helical" evidence="6">
    <location>
        <begin position="62"/>
        <end position="80"/>
    </location>
</feature>
<evidence type="ECO:0000313" key="8">
    <source>
        <dbReference type="Proteomes" id="UP000068210"/>
    </source>
</evidence>